<sequence>MKIIITSIQILLLIFGFNIAFGQKLIVQHEDETVELQYYGMMCPCPQWATPYDIKMYKSSLGTKNEISIDSVFIIIEPQNPNTINPFDLKYDSTNPVFKFTSRFLKGRKKGVSEGGIKFNSRVFEYANCKVK</sequence>
<keyword evidence="2" id="KW-1185">Reference proteome</keyword>
<organism evidence="1 2">
    <name type="scientific">Flammeovirga aprica JL-4</name>
    <dbReference type="NCBI Taxonomy" id="694437"/>
    <lineage>
        <taxon>Bacteria</taxon>
        <taxon>Pseudomonadati</taxon>
        <taxon>Bacteroidota</taxon>
        <taxon>Cytophagia</taxon>
        <taxon>Cytophagales</taxon>
        <taxon>Flammeovirgaceae</taxon>
        <taxon>Flammeovirga</taxon>
    </lineage>
</organism>
<evidence type="ECO:0000313" key="1">
    <source>
        <dbReference type="EMBL" id="NME71429.1"/>
    </source>
</evidence>
<comment type="caution">
    <text evidence="1">The sequence shown here is derived from an EMBL/GenBank/DDBJ whole genome shotgun (WGS) entry which is preliminary data.</text>
</comment>
<gene>
    <name evidence="1" type="ORF">HHU12_25915</name>
</gene>
<accession>A0A7X9XCA4</accession>
<reference evidence="1 2" key="1">
    <citation type="submission" date="2020-04" db="EMBL/GenBank/DDBJ databases">
        <title>Flammeovirga sp. SR4, a novel species isolated from seawater.</title>
        <authorList>
            <person name="Wang X."/>
        </authorList>
    </citation>
    <scope>NUCLEOTIDE SEQUENCE [LARGE SCALE GENOMIC DNA]</scope>
    <source>
        <strain evidence="1 2">ATCC 23126</strain>
    </source>
</reference>
<protein>
    <submittedName>
        <fullName evidence="1">Uncharacterized protein</fullName>
    </submittedName>
</protein>
<dbReference type="EMBL" id="JABANE010000098">
    <property type="protein sequence ID" value="NME71429.1"/>
    <property type="molecule type" value="Genomic_DNA"/>
</dbReference>
<proteinExistence type="predicted"/>
<dbReference type="AlphaFoldDB" id="A0A7X9XCA4"/>
<name>A0A7X9XCA4_9BACT</name>
<dbReference type="RefSeq" id="WP_169659644.1">
    <property type="nucleotide sequence ID" value="NZ_JABANE010000098.1"/>
</dbReference>
<dbReference type="Proteomes" id="UP000576082">
    <property type="component" value="Unassembled WGS sequence"/>
</dbReference>
<evidence type="ECO:0000313" key="2">
    <source>
        <dbReference type="Proteomes" id="UP000576082"/>
    </source>
</evidence>